<dbReference type="KEGG" id="celz:E5225_10680"/>
<dbReference type="Proteomes" id="UP000296469">
    <property type="component" value="Chromosome"/>
</dbReference>
<evidence type="ECO:0000259" key="3">
    <source>
        <dbReference type="Pfam" id="PF14530"/>
    </source>
</evidence>
<protein>
    <submittedName>
        <fullName evidence="4">DUF4439 domain-containing protein</fullName>
    </submittedName>
</protein>
<evidence type="ECO:0000313" key="4">
    <source>
        <dbReference type="EMBL" id="QCB93959.1"/>
    </source>
</evidence>
<feature type="compositionally biased region" description="Low complexity" evidence="1">
    <location>
        <begin position="206"/>
        <end position="225"/>
    </location>
</feature>
<dbReference type="AlphaFoldDB" id="A0A4P7SI96"/>
<reference evidence="4 5" key="1">
    <citation type="submission" date="2019-04" db="EMBL/GenBank/DDBJ databases">
        <title>Isolation and identification of Cellulomonas shaoxiangyii sp. Nov. isolated from feces of the Tibetan antelopes (Pantholops hodgsonii) in the Qinghai-Tibet plateau of China.</title>
        <authorList>
            <person name="Tian Z."/>
        </authorList>
    </citation>
    <scope>NUCLEOTIDE SEQUENCE [LARGE SCALE GENOMIC DNA]</scope>
    <source>
        <strain evidence="4 5">Z28</strain>
    </source>
</reference>
<feature type="compositionally biased region" description="Low complexity" evidence="1">
    <location>
        <begin position="181"/>
        <end position="195"/>
    </location>
</feature>
<accession>A0A4P7SI96</accession>
<dbReference type="Pfam" id="PF14530">
    <property type="entry name" value="DUF4439"/>
    <property type="match status" value="1"/>
</dbReference>
<feature type="region of interest" description="Disordered" evidence="1">
    <location>
        <begin position="181"/>
        <end position="225"/>
    </location>
</feature>
<dbReference type="InterPro" id="IPR029447">
    <property type="entry name" value="DUF4439"/>
</dbReference>
<feature type="region of interest" description="Disordered" evidence="1">
    <location>
        <begin position="101"/>
        <end position="127"/>
    </location>
</feature>
<keyword evidence="2" id="KW-0732">Signal</keyword>
<organism evidence="4 5">
    <name type="scientific">Cellulomonas shaoxiangyii</name>
    <dbReference type="NCBI Taxonomy" id="2566013"/>
    <lineage>
        <taxon>Bacteria</taxon>
        <taxon>Bacillati</taxon>
        <taxon>Actinomycetota</taxon>
        <taxon>Actinomycetes</taxon>
        <taxon>Micrococcales</taxon>
        <taxon>Cellulomonadaceae</taxon>
        <taxon>Cellulomonas</taxon>
    </lineage>
</organism>
<name>A0A4P7SI96_9CELL</name>
<dbReference type="EMBL" id="CP039291">
    <property type="protein sequence ID" value="QCB93959.1"/>
    <property type="molecule type" value="Genomic_DNA"/>
</dbReference>
<dbReference type="InterPro" id="IPR012347">
    <property type="entry name" value="Ferritin-like"/>
</dbReference>
<sequence>MDRPAAPAPARRPRTRARLRAAVALAAVLPLAACGLRLETPPPVEPSPDALEQVRARTVADALDLAADADALAAVVPEGPERTVLLDVAAFSARHAEAAGGVYDSGLPDPAPTASASTSTTTTPAGAPDAATLLAELVDDAAVAADDADTVTDGPLARLVASVATSRDELADRLSAATALPRPAAGAAADGAPDGSADEADQATPGVTPGATASASSSPGGEAPGTGTAALVALALAHDEAAYGYEVVAARVSDDARARAVEAAARHRADANRWAATAGVAGRAGDPRRAAYALPGGLDDPAVLDDLVRRLESGVADAYAAAVAAAAPGSRADLVAGLRQAHAAAAARGAASVPFPGVPELATETLG</sequence>
<evidence type="ECO:0000256" key="1">
    <source>
        <dbReference type="SAM" id="MobiDB-lite"/>
    </source>
</evidence>
<feature type="chain" id="PRO_5039125594" evidence="2">
    <location>
        <begin position="33"/>
        <end position="367"/>
    </location>
</feature>
<feature type="compositionally biased region" description="Low complexity" evidence="1">
    <location>
        <begin position="112"/>
        <end position="127"/>
    </location>
</feature>
<evidence type="ECO:0000256" key="2">
    <source>
        <dbReference type="SAM" id="SignalP"/>
    </source>
</evidence>
<feature type="signal peptide" evidence="2">
    <location>
        <begin position="1"/>
        <end position="32"/>
    </location>
</feature>
<dbReference type="InterPro" id="IPR009078">
    <property type="entry name" value="Ferritin-like_SF"/>
</dbReference>
<dbReference type="SUPFAM" id="SSF47240">
    <property type="entry name" value="Ferritin-like"/>
    <property type="match status" value="1"/>
</dbReference>
<dbReference type="Gene3D" id="1.20.1260.10">
    <property type="match status" value="1"/>
</dbReference>
<keyword evidence="5" id="KW-1185">Reference proteome</keyword>
<dbReference type="RefSeq" id="WP_136225416.1">
    <property type="nucleotide sequence ID" value="NZ_CP039291.1"/>
</dbReference>
<feature type="domain" description="DUF4439" evidence="3">
    <location>
        <begin position="236"/>
        <end position="360"/>
    </location>
</feature>
<gene>
    <name evidence="4" type="ORF">E5225_10680</name>
</gene>
<proteinExistence type="predicted"/>
<evidence type="ECO:0000313" key="5">
    <source>
        <dbReference type="Proteomes" id="UP000296469"/>
    </source>
</evidence>